<sequence length="884" mass="93608">MRSTTLLAFVLAPLALAYELETEFCAPTIVFHYCVLDDCLQALSNLTQVAPAFCAEYLENDSIDVPSYLPTTVGLPEISSACHCVLLATTKSPTPISSSELLLGPSTIPAPTYPALVETELPTPTTPCSEVTITEPASYSLTKSHFSHTHSKPGKPTKPFQNSTWTTTSSLPGTAYSSTTLSTSSSSATVSSTSSSVFSLSSAAASSTTSCSPPGETQLVANPSFEIETDGSYSYPWTLTGDADIEDEYGDGNHPAYDGSRFVFIYGSDGTSNVSQVVSNLVPVTLFYTFTFYWVLSGSFATNDGDPDETCAFVAEFDGGVYYFLVIDANTYTQYPSDTIYQQEQFVILASDYSGELVFLLYCGDLASYPVIAIDDITLTATNPGTCPAASSTTTTSSAAASSTTSCGPVQTQLVVNPSFEIETEGSYIFPWSYDALSGAVSSSAEYPAYDGNELALLYGNDLASAYISQTLLPFIPGDPYTLTYYWALAGAFHNGDDLCTFSTSFGAATILNVDIDAAAYADFSSYSQVHVIVYPQDSEELLEFQLNCGVVQVFPVISLDDITVIPGTCVAPITTSSVTTSAAATSTTSCSTPVPNSQLVINPSFEIVTDDELNSPPWVLNDLVAIFNEEIGFPAYDGLNYADFDGDSGSDAIISQTISGFVPGSTYTLSFYWTLGQFETSDVCTFTASFAGVEVWQLDINSATYSTYTSATYYNQELPLVSLGSTETLEFDFSCGDPDSFVALDEVTITGLLAGTCPAFSCSTDPAAEAFASAGEEATMYCADLLGIPQPTTLTYQAAATSTIFTTTTVTPTPIQTPGNPAKEKRSTHEFTFTSTFDSAQQSAACSCLSIQPVQVSVTTTSTIDITSTVVVTATSSSPAPSP</sequence>
<organism evidence="3 4">
    <name type="scientific">Hyaloscypha variabilis (strain UAMH 11265 / GT02V1 / F)</name>
    <name type="common">Meliniomyces variabilis</name>
    <dbReference type="NCBI Taxonomy" id="1149755"/>
    <lineage>
        <taxon>Eukaryota</taxon>
        <taxon>Fungi</taxon>
        <taxon>Dikarya</taxon>
        <taxon>Ascomycota</taxon>
        <taxon>Pezizomycotina</taxon>
        <taxon>Leotiomycetes</taxon>
        <taxon>Helotiales</taxon>
        <taxon>Hyaloscyphaceae</taxon>
        <taxon>Hyaloscypha</taxon>
        <taxon>Hyaloscypha variabilis</taxon>
    </lineage>
</organism>
<feature type="signal peptide" evidence="2">
    <location>
        <begin position="1"/>
        <end position="17"/>
    </location>
</feature>
<keyword evidence="4" id="KW-1185">Reference proteome</keyword>
<gene>
    <name evidence="3" type="ORF">L207DRAFT_627830</name>
</gene>
<evidence type="ECO:0000313" key="3">
    <source>
        <dbReference type="EMBL" id="PMD47113.1"/>
    </source>
</evidence>
<feature type="chain" id="PRO_5014359949" evidence="2">
    <location>
        <begin position="18"/>
        <end position="884"/>
    </location>
</feature>
<evidence type="ECO:0000256" key="1">
    <source>
        <dbReference type="SAM" id="MobiDB-lite"/>
    </source>
</evidence>
<dbReference type="EMBL" id="KZ613938">
    <property type="protein sequence ID" value="PMD47113.1"/>
    <property type="molecule type" value="Genomic_DNA"/>
</dbReference>
<name>A0A2J6S8M2_HYAVF</name>
<feature type="region of interest" description="Disordered" evidence="1">
    <location>
        <begin position="144"/>
        <end position="166"/>
    </location>
</feature>
<evidence type="ECO:0000256" key="2">
    <source>
        <dbReference type="SAM" id="SignalP"/>
    </source>
</evidence>
<dbReference type="OrthoDB" id="5423750at2759"/>
<dbReference type="Proteomes" id="UP000235786">
    <property type="component" value="Unassembled WGS sequence"/>
</dbReference>
<proteinExistence type="predicted"/>
<dbReference type="AlphaFoldDB" id="A0A2J6S8M2"/>
<evidence type="ECO:0000313" key="4">
    <source>
        <dbReference type="Proteomes" id="UP000235786"/>
    </source>
</evidence>
<keyword evidence="2" id="KW-0732">Signal</keyword>
<feature type="compositionally biased region" description="Basic residues" evidence="1">
    <location>
        <begin position="145"/>
        <end position="155"/>
    </location>
</feature>
<protein>
    <submittedName>
        <fullName evidence="3">Uncharacterized protein</fullName>
    </submittedName>
</protein>
<reference evidence="3 4" key="1">
    <citation type="submission" date="2016-04" db="EMBL/GenBank/DDBJ databases">
        <title>A degradative enzymes factory behind the ericoid mycorrhizal symbiosis.</title>
        <authorList>
            <consortium name="DOE Joint Genome Institute"/>
            <person name="Martino E."/>
            <person name="Morin E."/>
            <person name="Grelet G."/>
            <person name="Kuo A."/>
            <person name="Kohler A."/>
            <person name="Daghino S."/>
            <person name="Barry K."/>
            <person name="Choi C."/>
            <person name="Cichocki N."/>
            <person name="Clum A."/>
            <person name="Copeland A."/>
            <person name="Hainaut M."/>
            <person name="Haridas S."/>
            <person name="Labutti K."/>
            <person name="Lindquist E."/>
            <person name="Lipzen A."/>
            <person name="Khouja H.-R."/>
            <person name="Murat C."/>
            <person name="Ohm R."/>
            <person name="Olson A."/>
            <person name="Spatafora J."/>
            <person name="Veneault-Fourrey C."/>
            <person name="Henrissat B."/>
            <person name="Grigoriev I."/>
            <person name="Martin F."/>
            <person name="Perotto S."/>
        </authorList>
    </citation>
    <scope>NUCLEOTIDE SEQUENCE [LARGE SCALE GENOMIC DNA]</scope>
    <source>
        <strain evidence="3 4">F</strain>
    </source>
</reference>
<accession>A0A2J6S8M2</accession>